<keyword evidence="6" id="KW-1185">Reference proteome</keyword>
<dbReference type="GO" id="GO:0032259">
    <property type="term" value="P:methylation"/>
    <property type="evidence" value="ECO:0007669"/>
    <property type="project" value="UniProtKB-KW"/>
</dbReference>
<reference evidence="5 6" key="1">
    <citation type="journal article" date="2019" name="Int. J. Syst. Evol. Microbiol.">
        <title>The Global Catalogue of Microorganisms (GCM) 10K type strain sequencing project: providing services to taxonomists for standard genome sequencing and annotation.</title>
        <authorList>
            <consortium name="The Broad Institute Genomics Platform"/>
            <consortium name="The Broad Institute Genome Sequencing Center for Infectious Disease"/>
            <person name="Wu L."/>
            <person name="Ma J."/>
        </authorList>
    </citation>
    <scope>NUCLEOTIDE SEQUENCE [LARGE SCALE GENOMIC DNA]</scope>
    <source>
        <strain evidence="5 6">JCM 14718</strain>
    </source>
</reference>
<dbReference type="CDD" id="cd02440">
    <property type="entry name" value="AdoMet_MTases"/>
    <property type="match status" value="1"/>
</dbReference>
<sequence length="248" mass="26412">MSNSTSSSWYSTFFTELPNEFWRRAVPPEMTAAEVDFIEKSLDLAPKSRIVDAPCGSGRHSLALAARGHRVTGVDLSAEAIGYARKAGPDVDFRLADMRELPADGSYDAAICMGNSLGYFDATGTADYFAALAATVRSGGGLVIDYGGAAESILPGFTGGEDTMATGDITVEVSREYDVANSLQLSHYRFSRGTETVSSTAVYNVLTCGHLCTLLRAAGFTDISLCSSPDGEPYTLASRRLILTARRS</sequence>
<dbReference type="GO" id="GO:0008168">
    <property type="term" value="F:methyltransferase activity"/>
    <property type="evidence" value="ECO:0007669"/>
    <property type="project" value="UniProtKB-KW"/>
</dbReference>
<dbReference type="Gene3D" id="3.40.50.150">
    <property type="entry name" value="Vaccinia Virus protein VP39"/>
    <property type="match status" value="1"/>
</dbReference>
<organism evidence="5 6">
    <name type="scientific">Fodinicola feengrottensis</name>
    <dbReference type="NCBI Taxonomy" id="435914"/>
    <lineage>
        <taxon>Bacteria</taxon>
        <taxon>Bacillati</taxon>
        <taxon>Actinomycetota</taxon>
        <taxon>Actinomycetes</taxon>
        <taxon>Mycobacteriales</taxon>
        <taxon>Fodinicola</taxon>
    </lineage>
</organism>
<evidence type="ECO:0000259" key="4">
    <source>
        <dbReference type="Pfam" id="PF13649"/>
    </source>
</evidence>
<evidence type="ECO:0000256" key="2">
    <source>
        <dbReference type="ARBA" id="ARBA00022679"/>
    </source>
</evidence>
<dbReference type="InterPro" id="IPR029063">
    <property type="entry name" value="SAM-dependent_MTases_sf"/>
</dbReference>
<dbReference type="SUPFAM" id="SSF53335">
    <property type="entry name" value="S-adenosyl-L-methionine-dependent methyltransferases"/>
    <property type="match status" value="1"/>
</dbReference>
<dbReference type="PANTHER" id="PTHR43464:SF19">
    <property type="entry name" value="UBIQUINONE BIOSYNTHESIS O-METHYLTRANSFERASE, MITOCHONDRIAL"/>
    <property type="match status" value="1"/>
</dbReference>
<evidence type="ECO:0000256" key="3">
    <source>
        <dbReference type="ARBA" id="ARBA00022691"/>
    </source>
</evidence>
<keyword evidence="1 5" id="KW-0489">Methyltransferase</keyword>
<name>A0ABN2GF06_9ACTN</name>
<gene>
    <name evidence="5" type="ORF">GCM10009765_19030</name>
</gene>
<evidence type="ECO:0000313" key="6">
    <source>
        <dbReference type="Proteomes" id="UP001500618"/>
    </source>
</evidence>
<proteinExistence type="predicted"/>
<comment type="caution">
    <text evidence="5">The sequence shown here is derived from an EMBL/GenBank/DDBJ whole genome shotgun (WGS) entry which is preliminary data.</text>
</comment>
<feature type="domain" description="Methyltransferase" evidence="4">
    <location>
        <begin position="50"/>
        <end position="140"/>
    </location>
</feature>
<dbReference type="Gene3D" id="2.20.25.110">
    <property type="entry name" value="S-adenosyl-L-methionine-dependent methyltransferases"/>
    <property type="match status" value="1"/>
</dbReference>
<keyword evidence="2" id="KW-0808">Transferase</keyword>
<evidence type="ECO:0000313" key="5">
    <source>
        <dbReference type="EMBL" id="GAA1669737.1"/>
    </source>
</evidence>
<dbReference type="InterPro" id="IPR041698">
    <property type="entry name" value="Methyltransf_25"/>
</dbReference>
<evidence type="ECO:0000256" key="1">
    <source>
        <dbReference type="ARBA" id="ARBA00022603"/>
    </source>
</evidence>
<dbReference type="RefSeq" id="WP_344309016.1">
    <property type="nucleotide sequence ID" value="NZ_BAAANY010000007.1"/>
</dbReference>
<dbReference type="PANTHER" id="PTHR43464">
    <property type="entry name" value="METHYLTRANSFERASE"/>
    <property type="match status" value="1"/>
</dbReference>
<dbReference type="Proteomes" id="UP001500618">
    <property type="component" value="Unassembled WGS sequence"/>
</dbReference>
<accession>A0ABN2GF06</accession>
<protein>
    <submittedName>
        <fullName evidence="5">Class I SAM-dependent methyltransferase</fullName>
    </submittedName>
</protein>
<dbReference type="Pfam" id="PF13649">
    <property type="entry name" value="Methyltransf_25"/>
    <property type="match status" value="1"/>
</dbReference>
<keyword evidence="3" id="KW-0949">S-adenosyl-L-methionine</keyword>
<dbReference type="EMBL" id="BAAANY010000007">
    <property type="protein sequence ID" value="GAA1669737.1"/>
    <property type="molecule type" value="Genomic_DNA"/>
</dbReference>